<comment type="cofactor">
    <cofactor evidence="7">
        <name>Mg(2+)</name>
        <dbReference type="ChEBI" id="CHEBI:18420"/>
    </cofactor>
    <text evidence="7">Divalent metal ions. Mg(2+) is the most effective.</text>
</comment>
<proteinExistence type="inferred from homology"/>
<feature type="active site" description="Nucleophile" evidence="5">
    <location>
        <position position="8"/>
    </location>
</feature>
<dbReference type="NCBIfam" id="TIGR01457">
    <property type="entry name" value="HAD-SF-IIA-hyp2"/>
    <property type="match status" value="1"/>
</dbReference>
<feature type="active site" description="Proton donor" evidence="5">
    <location>
        <position position="10"/>
    </location>
</feature>
<dbReference type="AlphaFoldDB" id="A0A5R8QCU4"/>
<dbReference type="GO" id="GO:0005737">
    <property type="term" value="C:cytoplasm"/>
    <property type="evidence" value="ECO:0007669"/>
    <property type="project" value="TreeGrafter"/>
</dbReference>
<dbReference type="FunCoup" id="A0A5R8QCU4">
    <property type="interactions" value="204"/>
</dbReference>
<dbReference type="GO" id="GO:0046872">
    <property type="term" value="F:metal ion binding"/>
    <property type="evidence" value="ECO:0007669"/>
    <property type="project" value="UniProtKB-KW"/>
</dbReference>
<keyword evidence="4 7" id="KW-0460">Magnesium</keyword>
<dbReference type="InterPro" id="IPR006354">
    <property type="entry name" value="HAD-SF_hydro_IIA_hyp1"/>
</dbReference>
<dbReference type="PIRSF" id="PIRSF000915">
    <property type="entry name" value="PGP-type_phosphatase"/>
    <property type="match status" value="1"/>
</dbReference>
<dbReference type="InParanoid" id="A0A5R8QCU4"/>
<evidence type="ECO:0000313" key="9">
    <source>
        <dbReference type="Proteomes" id="UP000306912"/>
    </source>
</evidence>
<dbReference type="InterPro" id="IPR006357">
    <property type="entry name" value="HAD-SF_hydro_IIA"/>
</dbReference>
<protein>
    <submittedName>
        <fullName evidence="8">TIGR01457 family HAD-type hydrolase</fullName>
    </submittedName>
</protein>
<dbReference type="GO" id="GO:0016791">
    <property type="term" value="F:phosphatase activity"/>
    <property type="evidence" value="ECO:0007669"/>
    <property type="project" value="TreeGrafter"/>
</dbReference>
<evidence type="ECO:0000256" key="4">
    <source>
        <dbReference type="ARBA" id="ARBA00022842"/>
    </source>
</evidence>
<dbReference type="PANTHER" id="PTHR19288:SF46">
    <property type="entry name" value="HALOACID DEHALOGENASE-LIKE HYDROLASE DOMAIN-CONTAINING PROTEIN 2"/>
    <property type="match status" value="1"/>
</dbReference>
<feature type="binding site" evidence="7">
    <location>
        <position position="10"/>
    </location>
    <ligand>
        <name>Mg(2+)</name>
        <dbReference type="ChEBI" id="CHEBI:18420"/>
    </ligand>
</feature>
<keyword evidence="9" id="KW-1185">Reference proteome</keyword>
<feature type="binding site" evidence="6">
    <location>
        <position position="180"/>
    </location>
    <ligand>
        <name>substrate</name>
    </ligand>
</feature>
<comment type="similarity">
    <text evidence="1">Belongs to the HAD-like hydrolase superfamily. NagD family.</text>
</comment>
<feature type="binding site" evidence="7">
    <location>
        <position position="8"/>
    </location>
    <ligand>
        <name>Mg(2+)</name>
        <dbReference type="ChEBI" id="CHEBI:18420"/>
    </ligand>
</feature>
<gene>
    <name evidence="8" type="ORF">FEZ08_06460</name>
</gene>
<dbReference type="EMBL" id="VBWP01000004">
    <property type="protein sequence ID" value="TLG74345.1"/>
    <property type="molecule type" value="Genomic_DNA"/>
</dbReference>
<dbReference type="Pfam" id="PF13344">
    <property type="entry name" value="Hydrolase_6"/>
    <property type="match status" value="1"/>
</dbReference>
<dbReference type="SUPFAM" id="SSF56784">
    <property type="entry name" value="HAD-like"/>
    <property type="match status" value="1"/>
</dbReference>
<organism evidence="8 9">
    <name type="scientific">Culicoidibacter larvae</name>
    <dbReference type="NCBI Taxonomy" id="2579976"/>
    <lineage>
        <taxon>Bacteria</taxon>
        <taxon>Bacillati</taxon>
        <taxon>Bacillota</taxon>
        <taxon>Culicoidibacteria</taxon>
        <taxon>Culicoidibacterales</taxon>
        <taxon>Culicoidibacteraceae</taxon>
        <taxon>Culicoidibacter</taxon>
    </lineage>
</organism>
<evidence type="ECO:0000313" key="8">
    <source>
        <dbReference type="EMBL" id="TLG74345.1"/>
    </source>
</evidence>
<evidence type="ECO:0000256" key="2">
    <source>
        <dbReference type="ARBA" id="ARBA00022723"/>
    </source>
</evidence>
<comment type="caution">
    <text evidence="8">The sequence shown here is derived from an EMBL/GenBank/DDBJ whole genome shotgun (WGS) entry which is preliminary data.</text>
</comment>
<evidence type="ECO:0000256" key="7">
    <source>
        <dbReference type="PIRSR" id="PIRSR000915-3"/>
    </source>
</evidence>
<sequence>MYKTYLFDLDGTVFTGNEPISAAIAYLQRLADTNVPYYFITNNSTKTPDSVVEKLRGMGVAVDVSQVVTSAIATAGYVAVNYPNAKVFAIGEQGLFEALKQANVCVVDNGDADLVVAGLDSGFDYKKLAIAQQAILNGAVFIGTNGDVKLPHEHGFLPGAGAILAAIATASGAEPFVIGKPMRPILEYVFERFDLDKVSTVLVGDNYDTDILGGIQFGIDTIFVETGVHKQEYVFSFEQRPTYILTSLDDADSL</sequence>
<dbReference type="PANTHER" id="PTHR19288">
    <property type="entry name" value="4-NITROPHENYLPHOSPHATASE-RELATED"/>
    <property type="match status" value="1"/>
</dbReference>
<keyword evidence="2 7" id="KW-0479">Metal-binding</keyword>
<reference evidence="8 9" key="1">
    <citation type="submission" date="2019-05" db="EMBL/GenBank/DDBJ databases">
        <title>Culicoidintestinum kansasii gen. nov., sp. nov. from the gastrointestinal tract of the biting midge, Culicoides sonorensis.</title>
        <authorList>
            <person name="Neupane S."/>
            <person name="Ghosh A."/>
            <person name="Gunther S."/>
            <person name="Martin K."/>
            <person name="Zurek L."/>
        </authorList>
    </citation>
    <scope>NUCLEOTIDE SEQUENCE [LARGE SCALE GENOMIC DNA]</scope>
    <source>
        <strain evidence="8 9">CS-1</strain>
    </source>
</reference>
<evidence type="ECO:0000256" key="3">
    <source>
        <dbReference type="ARBA" id="ARBA00022801"/>
    </source>
</evidence>
<keyword evidence="3 8" id="KW-0378">Hydrolase</keyword>
<accession>A0A5R8QCU4</accession>
<evidence type="ECO:0000256" key="6">
    <source>
        <dbReference type="PIRSR" id="PIRSR000915-2"/>
    </source>
</evidence>
<dbReference type="InterPro" id="IPR023214">
    <property type="entry name" value="HAD_sf"/>
</dbReference>
<dbReference type="InterPro" id="IPR036412">
    <property type="entry name" value="HAD-like_sf"/>
</dbReference>
<feature type="binding site" evidence="7">
    <location>
        <position position="205"/>
    </location>
    <ligand>
        <name>Mg(2+)</name>
        <dbReference type="ChEBI" id="CHEBI:18420"/>
    </ligand>
</feature>
<dbReference type="OrthoDB" id="9810449at2"/>
<evidence type="ECO:0000256" key="5">
    <source>
        <dbReference type="PIRSR" id="PIRSR000915-1"/>
    </source>
</evidence>
<name>A0A5R8QCU4_9FIRM</name>
<dbReference type="Pfam" id="PF13242">
    <property type="entry name" value="Hydrolase_like"/>
    <property type="match status" value="1"/>
</dbReference>
<dbReference type="NCBIfam" id="TIGR01460">
    <property type="entry name" value="HAD-SF-IIA"/>
    <property type="match status" value="1"/>
</dbReference>
<dbReference type="Proteomes" id="UP000306912">
    <property type="component" value="Unassembled WGS sequence"/>
</dbReference>
<dbReference type="Gene3D" id="3.40.50.1000">
    <property type="entry name" value="HAD superfamily/HAD-like"/>
    <property type="match status" value="2"/>
</dbReference>
<evidence type="ECO:0000256" key="1">
    <source>
        <dbReference type="ARBA" id="ARBA00006696"/>
    </source>
</evidence>
<dbReference type="RefSeq" id="WP_138190896.1">
    <property type="nucleotide sequence ID" value="NZ_VBWP01000004.1"/>
</dbReference>